<dbReference type="EMBL" id="JXTB01000137">
    <property type="protein sequence ID" value="PON59690.1"/>
    <property type="molecule type" value="Genomic_DNA"/>
</dbReference>
<dbReference type="AlphaFoldDB" id="A0A2P5CF49"/>
<comment type="caution">
    <text evidence="1">The sequence shown here is derived from an EMBL/GenBank/DDBJ whole genome shotgun (WGS) entry which is preliminary data.</text>
</comment>
<proteinExistence type="predicted"/>
<accession>A0A2P5CF49</accession>
<reference evidence="2" key="1">
    <citation type="submission" date="2016-06" db="EMBL/GenBank/DDBJ databases">
        <title>Parallel loss of symbiosis genes in relatives of nitrogen-fixing non-legume Parasponia.</title>
        <authorList>
            <person name="Van Velzen R."/>
            <person name="Holmer R."/>
            <person name="Bu F."/>
            <person name="Rutten L."/>
            <person name="Van Zeijl A."/>
            <person name="Liu W."/>
            <person name="Santuari L."/>
            <person name="Cao Q."/>
            <person name="Sharma T."/>
            <person name="Shen D."/>
            <person name="Roswanjaya Y."/>
            <person name="Wardhani T."/>
            <person name="Kalhor M.S."/>
            <person name="Jansen J."/>
            <person name="Van den Hoogen J."/>
            <person name="Gungor B."/>
            <person name="Hartog M."/>
            <person name="Hontelez J."/>
            <person name="Verver J."/>
            <person name="Yang W.-C."/>
            <person name="Schijlen E."/>
            <person name="Repin R."/>
            <person name="Schilthuizen M."/>
            <person name="Schranz E."/>
            <person name="Heidstra R."/>
            <person name="Miyata K."/>
            <person name="Fedorova E."/>
            <person name="Kohlen W."/>
            <person name="Bisseling T."/>
            <person name="Smit S."/>
            <person name="Geurts R."/>
        </authorList>
    </citation>
    <scope>NUCLEOTIDE SEQUENCE [LARGE SCALE GENOMIC DNA]</scope>
    <source>
        <strain evidence="2">cv. WU1-14</strain>
    </source>
</reference>
<protein>
    <submittedName>
        <fullName evidence="1">Uncharacterized protein</fullName>
    </submittedName>
</protein>
<keyword evidence="2" id="KW-1185">Reference proteome</keyword>
<dbReference type="Proteomes" id="UP000237105">
    <property type="component" value="Unassembled WGS sequence"/>
</dbReference>
<evidence type="ECO:0000313" key="1">
    <source>
        <dbReference type="EMBL" id="PON59690.1"/>
    </source>
</evidence>
<sequence length="77" mass="7935">MSENSGVGFVVPSTSEGAALLKCSVGDGGLVVGSNVISAPEVLPIFSLINGECRGECSRVCSQIPLVRLLRFALILT</sequence>
<organism evidence="1 2">
    <name type="scientific">Parasponia andersonii</name>
    <name type="common">Sponia andersonii</name>
    <dbReference type="NCBI Taxonomy" id="3476"/>
    <lineage>
        <taxon>Eukaryota</taxon>
        <taxon>Viridiplantae</taxon>
        <taxon>Streptophyta</taxon>
        <taxon>Embryophyta</taxon>
        <taxon>Tracheophyta</taxon>
        <taxon>Spermatophyta</taxon>
        <taxon>Magnoliopsida</taxon>
        <taxon>eudicotyledons</taxon>
        <taxon>Gunneridae</taxon>
        <taxon>Pentapetalae</taxon>
        <taxon>rosids</taxon>
        <taxon>fabids</taxon>
        <taxon>Rosales</taxon>
        <taxon>Cannabaceae</taxon>
        <taxon>Parasponia</taxon>
    </lineage>
</organism>
<evidence type="ECO:0000313" key="2">
    <source>
        <dbReference type="Proteomes" id="UP000237105"/>
    </source>
</evidence>
<name>A0A2P5CF49_PARAD</name>
<gene>
    <name evidence="1" type="ORF">PanWU01x14_157470</name>
</gene>